<proteinExistence type="inferred from homology"/>
<evidence type="ECO:0000256" key="5">
    <source>
        <dbReference type="ARBA" id="ARBA00023242"/>
    </source>
</evidence>
<dbReference type="GO" id="GO:0007094">
    <property type="term" value="P:mitotic spindle assembly checkpoint signaling"/>
    <property type="evidence" value="ECO:0007669"/>
    <property type="project" value="TreeGrafter"/>
</dbReference>
<feature type="region of interest" description="Disordered" evidence="7">
    <location>
        <begin position="101"/>
        <end position="126"/>
    </location>
</feature>
<evidence type="ECO:0000259" key="8">
    <source>
        <dbReference type="PROSITE" id="PS50815"/>
    </source>
</evidence>
<accession>A0A836HN77</accession>
<feature type="domain" description="HORMA" evidence="8">
    <location>
        <begin position="11"/>
        <end position="201"/>
    </location>
</feature>
<keyword evidence="4" id="KW-0498">Mitosis</keyword>
<dbReference type="FunFam" id="3.30.900.10:FF:000018">
    <property type="entry name" value="Putative mitotic spindle checkpoint component"/>
    <property type="match status" value="1"/>
</dbReference>
<dbReference type="PROSITE" id="PS50815">
    <property type="entry name" value="HORMA"/>
    <property type="match status" value="1"/>
</dbReference>
<dbReference type="InterPro" id="IPR036570">
    <property type="entry name" value="HORMA_dom_sf"/>
</dbReference>
<evidence type="ECO:0000256" key="6">
    <source>
        <dbReference type="ARBA" id="ARBA00023306"/>
    </source>
</evidence>
<dbReference type="GO" id="GO:0005654">
    <property type="term" value="C:nucleoplasm"/>
    <property type="evidence" value="ECO:0007669"/>
    <property type="project" value="TreeGrafter"/>
</dbReference>
<dbReference type="GO" id="GO:0051301">
    <property type="term" value="P:cell division"/>
    <property type="evidence" value="ECO:0007669"/>
    <property type="project" value="UniProtKB-KW"/>
</dbReference>
<reference evidence="9 10" key="1">
    <citation type="submission" date="2021-02" db="EMBL/GenBank/DDBJ databases">
        <title>Porcisia hertigi Genome sequencing and assembly.</title>
        <authorList>
            <person name="Almutairi H."/>
            <person name="Gatherer D."/>
        </authorList>
    </citation>
    <scope>NUCLEOTIDE SEQUENCE [LARGE SCALE GENOMIC DNA]</scope>
    <source>
        <strain evidence="9 10">C119</strain>
    </source>
</reference>
<keyword evidence="6" id="KW-0131">Cell cycle</keyword>
<evidence type="ECO:0000256" key="3">
    <source>
        <dbReference type="ARBA" id="ARBA00022618"/>
    </source>
</evidence>
<comment type="subcellular location">
    <subcellularLocation>
        <location evidence="1">Nucleus</location>
    </subcellularLocation>
</comment>
<dbReference type="PANTHER" id="PTHR11842:SF11">
    <property type="entry name" value="MITOTIC SPINDLE ASSEMBLY CHECKPOINT PROTEIN MAD2A"/>
    <property type="match status" value="1"/>
</dbReference>
<sequence>MTQTAHAISLAGSVATVTEYLGFAINNVLYLRGVYPPEDFQQVKKYGLSLMISTDADLNAYLADLLQQIASWIAQGACRRLVLLLTDVQSERTLERWEINIEAEPEAPTSSSSSRMHGGGRKSEEDVRSEIQAVMRQITACVSFLPVLVQPCAFDLLVYTSANAQVPSTAWEPSGPQVLKGSTKVKLRSFTTSYHHVDTNVAYRH</sequence>
<dbReference type="InterPro" id="IPR045091">
    <property type="entry name" value="Mad2-like"/>
</dbReference>
<dbReference type="OrthoDB" id="1806at2759"/>
<keyword evidence="10" id="KW-1185">Reference proteome</keyword>
<evidence type="ECO:0000256" key="1">
    <source>
        <dbReference type="ARBA" id="ARBA00004123"/>
    </source>
</evidence>
<comment type="similarity">
    <text evidence="2">Belongs to the MAD2 family.</text>
</comment>
<dbReference type="AlphaFoldDB" id="A0A836HN77"/>
<dbReference type="GO" id="GO:0000776">
    <property type="term" value="C:kinetochore"/>
    <property type="evidence" value="ECO:0007669"/>
    <property type="project" value="TreeGrafter"/>
</dbReference>
<gene>
    <name evidence="9" type="ORF">JKF63_04673</name>
</gene>
<protein>
    <recommendedName>
        <fullName evidence="8">HORMA domain-containing protein</fullName>
    </recommendedName>
</protein>
<dbReference type="EMBL" id="JAFJZO010000025">
    <property type="protein sequence ID" value="KAG5502902.1"/>
    <property type="molecule type" value="Genomic_DNA"/>
</dbReference>
<dbReference type="Proteomes" id="UP000674318">
    <property type="component" value="Unassembled WGS sequence"/>
</dbReference>
<comment type="caution">
    <text evidence="9">The sequence shown here is derived from an EMBL/GenBank/DDBJ whole genome shotgun (WGS) entry which is preliminary data.</text>
</comment>
<name>A0A836HN77_9TRYP</name>
<dbReference type="Pfam" id="PF02301">
    <property type="entry name" value="HORMA"/>
    <property type="match status" value="1"/>
</dbReference>
<evidence type="ECO:0000256" key="2">
    <source>
        <dbReference type="ARBA" id="ARBA00010348"/>
    </source>
</evidence>
<organism evidence="9 10">
    <name type="scientific">Porcisia hertigi</name>
    <dbReference type="NCBI Taxonomy" id="2761500"/>
    <lineage>
        <taxon>Eukaryota</taxon>
        <taxon>Discoba</taxon>
        <taxon>Euglenozoa</taxon>
        <taxon>Kinetoplastea</taxon>
        <taxon>Metakinetoplastina</taxon>
        <taxon>Trypanosomatida</taxon>
        <taxon>Trypanosomatidae</taxon>
        <taxon>Leishmaniinae</taxon>
        <taxon>Porcisia</taxon>
    </lineage>
</organism>
<dbReference type="GO" id="GO:0005737">
    <property type="term" value="C:cytoplasm"/>
    <property type="evidence" value="ECO:0007669"/>
    <property type="project" value="TreeGrafter"/>
</dbReference>
<evidence type="ECO:0000313" key="10">
    <source>
        <dbReference type="Proteomes" id="UP000674318"/>
    </source>
</evidence>
<evidence type="ECO:0000313" key="9">
    <source>
        <dbReference type="EMBL" id="KAG5502902.1"/>
    </source>
</evidence>
<keyword evidence="3" id="KW-0132">Cell division</keyword>
<dbReference type="GeneID" id="94290730"/>
<dbReference type="RefSeq" id="XP_067756674.1">
    <property type="nucleotide sequence ID" value="XM_067900653.1"/>
</dbReference>
<keyword evidence="5" id="KW-0539">Nucleus</keyword>
<dbReference type="PANTHER" id="PTHR11842">
    <property type="entry name" value="MITOTIC SPINDLE ASSEMBLY CHECKPOINT PROTEIN MAD2"/>
    <property type="match status" value="1"/>
</dbReference>
<dbReference type="Gene3D" id="3.30.900.10">
    <property type="entry name" value="HORMA domain"/>
    <property type="match status" value="1"/>
</dbReference>
<dbReference type="KEGG" id="phet:94290730"/>
<dbReference type="InterPro" id="IPR003511">
    <property type="entry name" value="HORMA_dom"/>
</dbReference>
<evidence type="ECO:0000256" key="7">
    <source>
        <dbReference type="SAM" id="MobiDB-lite"/>
    </source>
</evidence>
<dbReference type="SUPFAM" id="SSF56019">
    <property type="entry name" value="The spindle assembly checkpoint protein mad2"/>
    <property type="match status" value="1"/>
</dbReference>
<evidence type="ECO:0000256" key="4">
    <source>
        <dbReference type="ARBA" id="ARBA00022776"/>
    </source>
</evidence>